<proteinExistence type="predicted"/>
<gene>
    <name evidence="1" type="ORF">HPB49_019963</name>
</gene>
<accession>A0ACB8D7X8</accession>
<reference evidence="1" key="1">
    <citation type="submission" date="2020-05" db="EMBL/GenBank/DDBJ databases">
        <title>Large-scale comparative analyses of tick genomes elucidate their genetic diversity and vector capacities.</title>
        <authorList>
            <person name="Jia N."/>
            <person name="Wang J."/>
            <person name="Shi W."/>
            <person name="Du L."/>
            <person name="Sun Y."/>
            <person name="Zhan W."/>
            <person name="Jiang J."/>
            <person name="Wang Q."/>
            <person name="Zhang B."/>
            <person name="Ji P."/>
            <person name="Sakyi L.B."/>
            <person name="Cui X."/>
            <person name="Yuan T."/>
            <person name="Jiang B."/>
            <person name="Yang W."/>
            <person name="Lam T.T.-Y."/>
            <person name="Chang Q."/>
            <person name="Ding S."/>
            <person name="Wang X."/>
            <person name="Zhu J."/>
            <person name="Ruan X."/>
            <person name="Zhao L."/>
            <person name="Wei J."/>
            <person name="Que T."/>
            <person name="Du C."/>
            <person name="Cheng J."/>
            <person name="Dai P."/>
            <person name="Han X."/>
            <person name="Huang E."/>
            <person name="Gao Y."/>
            <person name="Liu J."/>
            <person name="Shao H."/>
            <person name="Ye R."/>
            <person name="Li L."/>
            <person name="Wei W."/>
            <person name="Wang X."/>
            <person name="Wang C."/>
            <person name="Yang T."/>
            <person name="Huo Q."/>
            <person name="Li W."/>
            <person name="Guo W."/>
            <person name="Chen H."/>
            <person name="Zhou L."/>
            <person name="Ni X."/>
            <person name="Tian J."/>
            <person name="Zhou Y."/>
            <person name="Sheng Y."/>
            <person name="Liu T."/>
            <person name="Pan Y."/>
            <person name="Xia L."/>
            <person name="Li J."/>
            <person name="Zhao F."/>
            <person name="Cao W."/>
        </authorList>
    </citation>
    <scope>NUCLEOTIDE SEQUENCE</scope>
    <source>
        <strain evidence="1">Dsil-2018</strain>
    </source>
</reference>
<organism evidence="1 2">
    <name type="scientific">Dermacentor silvarum</name>
    <name type="common">Tick</name>
    <dbReference type="NCBI Taxonomy" id="543639"/>
    <lineage>
        <taxon>Eukaryota</taxon>
        <taxon>Metazoa</taxon>
        <taxon>Ecdysozoa</taxon>
        <taxon>Arthropoda</taxon>
        <taxon>Chelicerata</taxon>
        <taxon>Arachnida</taxon>
        <taxon>Acari</taxon>
        <taxon>Parasitiformes</taxon>
        <taxon>Ixodida</taxon>
        <taxon>Ixodoidea</taxon>
        <taxon>Ixodidae</taxon>
        <taxon>Rhipicephalinae</taxon>
        <taxon>Dermacentor</taxon>
    </lineage>
</organism>
<dbReference type="Proteomes" id="UP000821865">
    <property type="component" value="Chromosome 3"/>
</dbReference>
<sequence>MIFNASNLVYGNKKTTSAADPSDVVDRRVEQIKSVYDVRLQLCKTCRDSLLLCELPQLSTSNSFVYPPKLTTLPRLNEMEERMVSLRLPFMNNRRLAHGGDQYGIKGQIVNVPIDVQKTLQSQPRSVPDDAVIEAHLKRRLLAEQWLLP</sequence>
<keyword evidence="2" id="KW-1185">Reference proteome</keyword>
<evidence type="ECO:0000313" key="1">
    <source>
        <dbReference type="EMBL" id="KAH7960456.1"/>
    </source>
</evidence>
<comment type="caution">
    <text evidence="1">The sequence shown here is derived from an EMBL/GenBank/DDBJ whole genome shotgun (WGS) entry which is preliminary data.</text>
</comment>
<evidence type="ECO:0000313" key="2">
    <source>
        <dbReference type="Proteomes" id="UP000821865"/>
    </source>
</evidence>
<name>A0ACB8D7X8_DERSI</name>
<dbReference type="EMBL" id="CM023472">
    <property type="protein sequence ID" value="KAH7960456.1"/>
    <property type="molecule type" value="Genomic_DNA"/>
</dbReference>
<protein>
    <submittedName>
        <fullName evidence="1">Uncharacterized protein</fullName>
    </submittedName>
</protein>